<dbReference type="RefSeq" id="WP_043223409.1">
    <property type="nucleotide sequence ID" value="NZ_BNBS01000013.1"/>
</dbReference>
<feature type="transmembrane region" description="Helical" evidence="1">
    <location>
        <begin position="7"/>
        <end position="25"/>
    </location>
</feature>
<keyword evidence="1" id="KW-0812">Transmembrane</keyword>
<protein>
    <recommendedName>
        <fullName evidence="4">Integral membrane protein</fullName>
    </recommendedName>
</protein>
<dbReference type="Proteomes" id="UP001052739">
    <property type="component" value="Unassembled WGS sequence"/>
</dbReference>
<dbReference type="EMBL" id="BNDW01000019">
    <property type="protein sequence ID" value="GHI22430.1"/>
    <property type="molecule type" value="Genomic_DNA"/>
</dbReference>
<comment type="caution">
    <text evidence="2">The sequence shown here is derived from an EMBL/GenBank/DDBJ whole genome shotgun (WGS) entry which is preliminary data.</text>
</comment>
<name>A0ABQ3PBQ1_9ACTN</name>
<evidence type="ECO:0000313" key="3">
    <source>
        <dbReference type="Proteomes" id="UP001052739"/>
    </source>
</evidence>
<feature type="transmembrane region" description="Helical" evidence="1">
    <location>
        <begin position="31"/>
        <end position="49"/>
    </location>
</feature>
<proteinExistence type="predicted"/>
<sequence>MSGSTKAMTIVTCAVLVLITAYTVALGSSGWLWFGWIVLGVATIGMAAADSTEALTTPRRPRAGGTGPTPR</sequence>
<evidence type="ECO:0008006" key="4">
    <source>
        <dbReference type="Google" id="ProtNLM"/>
    </source>
</evidence>
<reference evidence="2" key="1">
    <citation type="submission" date="2024-05" db="EMBL/GenBank/DDBJ databases">
        <title>Whole genome shotgun sequence of Streptomyces hydrogenans NBRC 13475.</title>
        <authorList>
            <person name="Komaki H."/>
            <person name="Tamura T."/>
        </authorList>
    </citation>
    <scope>NUCLEOTIDE SEQUENCE</scope>
    <source>
        <strain evidence="2">NBRC 13475</strain>
    </source>
</reference>
<keyword evidence="1" id="KW-1133">Transmembrane helix</keyword>
<gene>
    <name evidence="2" type="ORF">Shyd_38010</name>
</gene>
<dbReference type="GeneID" id="94010661"/>
<organism evidence="2 3">
    <name type="scientific">Streptomyces hydrogenans</name>
    <dbReference type="NCBI Taxonomy" id="1873719"/>
    <lineage>
        <taxon>Bacteria</taxon>
        <taxon>Bacillati</taxon>
        <taxon>Actinomycetota</taxon>
        <taxon>Actinomycetes</taxon>
        <taxon>Kitasatosporales</taxon>
        <taxon>Streptomycetaceae</taxon>
        <taxon>Streptomyces</taxon>
    </lineage>
</organism>
<keyword evidence="1" id="KW-0472">Membrane</keyword>
<accession>A0ABQ3PBQ1</accession>
<keyword evidence="3" id="KW-1185">Reference proteome</keyword>
<evidence type="ECO:0000313" key="2">
    <source>
        <dbReference type="EMBL" id="GHI22430.1"/>
    </source>
</evidence>
<evidence type="ECO:0000256" key="1">
    <source>
        <dbReference type="SAM" id="Phobius"/>
    </source>
</evidence>